<feature type="region of interest" description="Disordered" evidence="1">
    <location>
        <begin position="36"/>
        <end position="146"/>
    </location>
</feature>
<reference evidence="3 4" key="1">
    <citation type="submission" date="2014-02" db="EMBL/GenBank/DDBJ databases">
        <title>The genome sequence of Colletotrichum simmondsii CBS122122.</title>
        <authorList>
            <person name="Baroncelli R."/>
            <person name="Thon M.R."/>
        </authorList>
    </citation>
    <scope>NUCLEOTIDE SEQUENCE [LARGE SCALE GENOMIC DNA]</scope>
    <source>
        <strain evidence="3 4">CBS122122</strain>
    </source>
</reference>
<feature type="compositionally biased region" description="Polar residues" evidence="1">
    <location>
        <begin position="121"/>
        <end position="145"/>
    </location>
</feature>
<evidence type="ECO:0000256" key="2">
    <source>
        <dbReference type="SAM" id="Phobius"/>
    </source>
</evidence>
<evidence type="ECO:0000256" key="1">
    <source>
        <dbReference type="SAM" id="MobiDB-lite"/>
    </source>
</evidence>
<keyword evidence="2" id="KW-0812">Transmembrane</keyword>
<protein>
    <submittedName>
        <fullName evidence="3">Uncharacterized protein</fullName>
    </submittedName>
</protein>
<accession>A0A135SXU0</accession>
<feature type="compositionally biased region" description="Polar residues" evidence="1">
    <location>
        <begin position="72"/>
        <end position="88"/>
    </location>
</feature>
<sequence length="786" mass="86895">MSGQTIEVVKPKSQQDSHQHESTCPNLDDVVKALQNRPPLPDVSSQGISTQPFYLHESHPHQADISLPPATMSVNTQPQQHTDFSVSSAGGPKIDREPVVASEPATVPRLEPAVDDGPILSQGNPISAEQPSLTSADSKSESQPSAAPRVHAPFWKVWWQEILCIMISYASLLAIVVVLASHDNHTLPKWRFKITLNTFLAFFATLAKGAFMLPVSTALSQLKFTWFMKTRPLHDFQVFEQASRSWWGSMKLLFWVRLKHTVTIGAILTIISILSSPVTQLAISYPLRNTTAIGEEAKIVTINEINLLWRNLAKMASTASLKATISDTGNFEVPAPPLKALCSTGHCDFDPYQSLGVCVDIANITSKLRIEPINNLTLESFGEDEWRLAPGRKTWSVSLSGNYSVLHQNPLFVKGGLLMGDDTFGFWNNASLLNTKIASFFFIYTTPLPPNRTQDDSNDSYDDLQLAKLVRDFEYEASEVMFHICVQKFKTRVRMGAEETYIIDTFSQTNDTSGGFVLGPICRPRRDGTRGCQPSRDPGNLTAHIEPPKFGTRKFSASYRAMWNMGVGVFPLNILYADRNIFNSTRRAACFKNIFLDIATSISSALRTAHHQEKSTGVVVIDGTPLNEVSYVHISWGWISFLAVEILAATLFLVMVIIAQSASSRKREPEDAYIPVDIKDLSLATLVVLSNDCREALSDGLQLAGDLQEASKKLQVTLRGNELVIAADLGVQSSHPGKQNPQEAHTEEHGLLKNRSFGRILTSIRAWRGEYEVSEKDGKKEGASVS</sequence>
<keyword evidence="4" id="KW-1185">Reference proteome</keyword>
<keyword evidence="2" id="KW-0472">Membrane</keyword>
<dbReference type="AlphaFoldDB" id="A0A135SXU0"/>
<feature type="transmembrane region" description="Helical" evidence="2">
    <location>
        <begin position="636"/>
        <end position="659"/>
    </location>
</feature>
<feature type="transmembrane region" description="Helical" evidence="2">
    <location>
        <begin position="199"/>
        <end position="219"/>
    </location>
</feature>
<keyword evidence="2" id="KW-1133">Transmembrane helix</keyword>
<feature type="transmembrane region" description="Helical" evidence="2">
    <location>
        <begin position="158"/>
        <end position="179"/>
    </location>
</feature>
<dbReference type="OrthoDB" id="4838776at2759"/>
<dbReference type="PANTHER" id="PTHR35394">
    <property type="entry name" value="DUF3176 DOMAIN-CONTAINING PROTEIN"/>
    <property type="match status" value="1"/>
</dbReference>
<feature type="compositionally biased region" description="Polar residues" evidence="1">
    <location>
        <begin position="43"/>
        <end position="52"/>
    </location>
</feature>
<proteinExistence type="predicted"/>
<evidence type="ECO:0000313" key="3">
    <source>
        <dbReference type="EMBL" id="KXH40665.1"/>
    </source>
</evidence>
<organism evidence="3 4">
    <name type="scientific">Colletotrichum simmondsii</name>
    <dbReference type="NCBI Taxonomy" id="703756"/>
    <lineage>
        <taxon>Eukaryota</taxon>
        <taxon>Fungi</taxon>
        <taxon>Dikarya</taxon>
        <taxon>Ascomycota</taxon>
        <taxon>Pezizomycotina</taxon>
        <taxon>Sordariomycetes</taxon>
        <taxon>Hypocreomycetidae</taxon>
        <taxon>Glomerellales</taxon>
        <taxon>Glomerellaceae</taxon>
        <taxon>Colletotrichum</taxon>
        <taxon>Colletotrichum acutatum species complex</taxon>
    </lineage>
</organism>
<feature type="compositionally biased region" description="Basic and acidic residues" evidence="1">
    <location>
        <begin position="9"/>
        <end position="21"/>
    </location>
</feature>
<dbReference type="InterPro" id="IPR021514">
    <property type="entry name" value="DUF3176"/>
</dbReference>
<name>A0A135SXU0_9PEZI</name>
<comment type="caution">
    <text evidence="3">The sequence shown here is derived from an EMBL/GenBank/DDBJ whole genome shotgun (WGS) entry which is preliminary data.</text>
</comment>
<feature type="region of interest" description="Disordered" evidence="1">
    <location>
        <begin position="1"/>
        <end position="24"/>
    </location>
</feature>
<gene>
    <name evidence="3" type="ORF">CSIM01_06926</name>
</gene>
<dbReference type="EMBL" id="JFBX01000363">
    <property type="protein sequence ID" value="KXH40665.1"/>
    <property type="molecule type" value="Genomic_DNA"/>
</dbReference>
<dbReference type="PANTHER" id="PTHR35394:SF5">
    <property type="entry name" value="DUF3176 DOMAIN-CONTAINING PROTEIN"/>
    <property type="match status" value="1"/>
</dbReference>
<dbReference type="Proteomes" id="UP000070328">
    <property type="component" value="Unassembled WGS sequence"/>
</dbReference>
<dbReference type="Pfam" id="PF11374">
    <property type="entry name" value="DUF3176"/>
    <property type="match status" value="1"/>
</dbReference>
<evidence type="ECO:0000313" key="4">
    <source>
        <dbReference type="Proteomes" id="UP000070328"/>
    </source>
</evidence>